<gene>
    <name evidence="2" type="ORF">SP60_07505</name>
</gene>
<feature type="repeat" description="TPR" evidence="1">
    <location>
        <begin position="32"/>
        <end position="65"/>
    </location>
</feature>
<evidence type="ECO:0000313" key="3">
    <source>
        <dbReference type="Proteomes" id="UP000058020"/>
    </source>
</evidence>
<dbReference type="AlphaFoldDB" id="A0A0M4NJY0"/>
<dbReference type="KEGG" id="tho:SP60_07505"/>
<sequence length="393" mass="43910">MQGLDNMNYKSILSVAISFYLVQGVAMANNDIVALFKQGITESSKGNCKEAIPYFESALEIDQNINRIQIELAKCLYLTGDSKRAKEYFTKSLDYPNDIAVQQSILLFLQEISKKEPVVRWSASLVYDSNPTGSSDIDSININGIQYNVDSKPKASWGANLTHYTKNRPFKDSDYFVETIASTAYFDKHDNTQVSADINLGKEVMISPSSLMTVKGLYNKTYYQGDHLLDSTGINATIYHQLDGGNTGIYGLTIKDFDYTESRSAYSGTDKKFQFGINTQPKDGVSYFGEVSYATYSADRNSDSNKTRGLQFNASGDVVSALIGLSKVEYDGIDETYSVVRDDTKRKVEFTIKPKTQFINDLNLNIVLGYSETDSNIASYTSNKSYVYFKKPL</sequence>
<protein>
    <submittedName>
        <fullName evidence="2">Uncharacterized protein</fullName>
    </submittedName>
</protein>
<keyword evidence="1" id="KW-0802">TPR repeat</keyword>
<keyword evidence="3" id="KW-1185">Reference proteome</keyword>
<dbReference type="SMART" id="SM00028">
    <property type="entry name" value="TPR"/>
    <property type="match status" value="2"/>
</dbReference>
<dbReference type="Gene3D" id="1.25.40.10">
    <property type="entry name" value="Tetratricopeptide repeat domain"/>
    <property type="match status" value="1"/>
</dbReference>
<organism evidence="2 3">
    <name type="scientific">Candidatus Thioglobus autotrophicus</name>
    <dbReference type="NCBI Taxonomy" id="1705394"/>
    <lineage>
        <taxon>Bacteria</taxon>
        <taxon>Pseudomonadati</taxon>
        <taxon>Pseudomonadota</taxon>
        <taxon>Gammaproteobacteria</taxon>
        <taxon>Candidatus Pseudothioglobaceae</taxon>
        <taxon>Candidatus Thioglobus</taxon>
    </lineage>
</organism>
<dbReference type="InterPro" id="IPR019734">
    <property type="entry name" value="TPR_rpt"/>
</dbReference>
<dbReference type="Pfam" id="PF13181">
    <property type="entry name" value="TPR_8"/>
    <property type="match status" value="2"/>
</dbReference>
<reference evidence="2 3" key="1">
    <citation type="journal article" date="2015" name="Genome Announc.">
        <title>Genome Sequence of 'Candidatus Thioglobus autotrophica' Strain EF1, a Chemoautotroph from the SUP05 Clade of Marine Gammaproteobacteria.</title>
        <authorList>
            <person name="Shah V."/>
            <person name="Morris R.M."/>
        </authorList>
    </citation>
    <scope>NUCLEOTIDE SEQUENCE [LARGE SCALE GENOMIC DNA]</scope>
    <source>
        <strain evidence="2 3">EF1</strain>
    </source>
</reference>
<evidence type="ECO:0000313" key="2">
    <source>
        <dbReference type="EMBL" id="ALE53050.1"/>
    </source>
</evidence>
<dbReference type="PROSITE" id="PS50005">
    <property type="entry name" value="TPR"/>
    <property type="match status" value="1"/>
</dbReference>
<dbReference type="Proteomes" id="UP000058020">
    <property type="component" value="Chromosome"/>
</dbReference>
<name>A0A0M4NJY0_9GAMM</name>
<proteinExistence type="predicted"/>
<dbReference type="SUPFAM" id="SSF48452">
    <property type="entry name" value="TPR-like"/>
    <property type="match status" value="1"/>
</dbReference>
<dbReference type="InterPro" id="IPR011990">
    <property type="entry name" value="TPR-like_helical_dom_sf"/>
</dbReference>
<accession>A0A0M4NJY0</accession>
<evidence type="ECO:0000256" key="1">
    <source>
        <dbReference type="PROSITE-ProRule" id="PRU00339"/>
    </source>
</evidence>
<dbReference type="STRING" id="1705394.SP60_07505"/>
<dbReference type="EMBL" id="CP010552">
    <property type="protein sequence ID" value="ALE53050.1"/>
    <property type="molecule type" value="Genomic_DNA"/>
</dbReference>